<dbReference type="NCBIfam" id="TIGR02241">
    <property type="entry name" value="conserved hypothetical phage tail region protein"/>
    <property type="match status" value="1"/>
</dbReference>
<dbReference type="PANTHER" id="PTHR38009">
    <property type="entry name" value="CONSERVED HYPOTHETICAL PHAGE TAIL PROTEIN"/>
    <property type="match status" value="1"/>
</dbReference>
<dbReference type="EMBL" id="JBBWYZ010000009">
    <property type="protein sequence ID" value="MEK9512183.1"/>
    <property type="molecule type" value="Genomic_DNA"/>
</dbReference>
<protein>
    <submittedName>
        <fullName evidence="1">Phage tail protein</fullName>
    </submittedName>
</protein>
<sequence length="168" mass="19095">MYNYITTNRFYVEIDSTISASFSECSGFGVTLQKEAYLEGGVNDQQRVFIGHAEFDDITLKRGMTNSTIFWDWMLTTMSNRIHIYNRRIYNRRNINILMFNQAGEIMQAWTLIGAIPISWKAPGFQAEGSSVAIEELTLAYEGLKVTRTPGGAGGADINRRRYSDGYF</sequence>
<dbReference type="Proteomes" id="UP001387447">
    <property type="component" value="Unassembled WGS sequence"/>
</dbReference>
<accession>A0ABU9EJT4</accession>
<dbReference type="InterPro" id="IPR011747">
    <property type="entry name" value="CHP02241"/>
</dbReference>
<keyword evidence="2" id="KW-1185">Reference proteome</keyword>
<dbReference type="Pfam" id="PF06841">
    <property type="entry name" value="Phage_T4_gp19"/>
    <property type="match status" value="1"/>
</dbReference>
<dbReference type="InterPro" id="IPR010667">
    <property type="entry name" value="Phage_T4_Gp19"/>
</dbReference>
<evidence type="ECO:0000313" key="1">
    <source>
        <dbReference type="EMBL" id="MEK9512183.1"/>
    </source>
</evidence>
<evidence type="ECO:0000313" key="2">
    <source>
        <dbReference type="Proteomes" id="UP001387447"/>
    </source>
</evidence>
<dbReference type="PANTHER" id="PTHR38009:SF1">
    <property type="entry name" value="CONSERVED HYPOTHETICAL PHAGE TAIL PROTEIN"/>
    <property type="match status" value="1"/>
</dbReference>
<reference evidence="1 2" key="1">
    <citation type="journal article" date="2024" name="Front. Microbiol.">
        <title>Transcriptomic insights into the dominance of two phototrophs throughout the water column of a tropical hypersaline-alkaline crater lake (Dziani Dzaha, Mayotte).</title>
        <authorList>
            <person name="Duperron S."/>
            <person name="Halary S."/>
            <person name="Bouly J.-P."/>
            <person name="Roussel T."/>
            <person name="Hugoni M."/>
            <person name="Bruto M."/>
            <person name="Oger P."/>
            <person name="Duval C."/>
            <person name="Woo A."/>
            <person name="Jezequiel D."/>
            <person name="Ader M."/>
            <person name="Leboulanger C."/>
            <person name="Agogue H."/>
            <person name="Grossi V."/>
            <person name="Trousselier M."/>
            <person name="Bernard C."/>
        </authorList>
    </citation>
    <scope>NUCLEOTIDE SEQUENCE [LARGE SCALE GENOMIC DNA]</scope>
    <source>
        <strain evidence="1 2">PMC 851.14</strain>
    </source>
</reference>
<dbReference type="RefSeq" id="WP_315664268.1">
    <property type="nucleotide sequence ID" value="NZ_JBBWYZ010000009.1"/>
</dbReference>
<proteinExistence type="predicted"/>
<name>A0ABU9EJT4_LIMFS</name>
<organism evidence="1 2">
    <name type="scientific">Limnospira fusiformis PMC 851.14</name>
    <dbReference type="NCBI Taxonomy" id="2219512"/>
    <lineage>
        <taxon>Bacteria</taxon>
        <taxon>Bacillati</taxon>
        <taxon>Cyanobacteriota</taxon>
        <taxon>Cyanophyceae</taxon>
        <taxon>Oscillatoriophycideae</taxon>
        <taxon>Oscillatoriales</taxon>
        <taxon>Sirenicapillariaceae</taxon>
        <taxon>Limnospira</taxon>
    </lineage>
</organism>
<gene>
    <name evidence="1" type="ORF">AAEJ74_10930</name>
</gene>
<comment type="caution">
    <text evidence="1">The sequence shown here is derived from an EMBL/GenBank/DDBJ whole genome shotgun (WGS) entry which is preliminary data.</text>
</comment>